<evidence type="ECO:0000259" key="1">
    <source>
        <dbReference type="Pfam" id="PF10022"/>
    </source>
</evidence>
<evidence type="ECO:0008006" key="5">
    <source>
        <dbReference type="Google" id="ProtNLM"/>
    </source>
</evidence>
<protein>
    <recommendedName>
        <fullName evidence="5">DUF2264 domain-containing protein</fullName>
    </recommendedName>
</protein>
<evidence type="ECO:0000259" key="2">
    <source>
        <dbReference type="Pfam" id="PF20938"/>
    </source>
</evidence>
<reference evidence="3 4" key="1">
    <citation type="submission" date="2020-07" db="EMBL/GenBank/DDBJ databases">
        <title>Genomic Encyclopedia of Type Strains, Phase IV (KMG-IV): sequencing the most valuable type-strain genomes for metagenomic binning, comparative biology and taxonomic classification.</title>
        <authorList>
            <person name="Goeker M."/>
        </authorList>
    </citation>
    <scope>NUCLEOTIDE SEQUENCE [LARGE SCALE GENOMIC DNA]</scope>
    <source>
        <strain evidence="3 4">DSM 45533</strain>
    </source>
</reference>
<gene>
    <name evidence="3" type="ORF">HNR30_006041</name>
</gene>
<name>A0A7W0HT35_9ACTN</name>
<dbReference type="PANTHER" id="PTHR35339:SF4">
    <property type="entry name" value="LINALOOL DEHYDRATASE_ISOMERASE DOMAIN-CONTAINING PROTEIN"/>
    <property type="match status" value="1"/>
</dbReference>
<dbReference type="InterPro" id="IPR049237">
    <property type="entry name" value="DUF2264_C"/>
</dbReference>
<feature type="domain" description="DUF2264" evidence="2">
    <location>
        <begin position="350"/>
        <end position="568"/>
    </location>
</feature>
<accession>A0A7W0HT35</accession>
<dbReference type="PANTHER" id="PTHR35339">
    <property type="entry name" value="LINALOOL DEHYDRATASE_ISOMERASE DOMAIN-CONTAINING PROTEIN"/>
    <property type="match status" value="1"/>
</dbReference>
<dbReference type="RefSeq" id="WP_181613415.1">
    <property type="nucleotide sequence ID" value="NZ_BAABAM010000004.1"/>
</dbReference>
<dbReference type="InterPro" id="IPR049349">
    <property type="entry name" value="DUF2264_N"/>
</dbReference>
<evidence type="ECO:0000313" key="3">
    <source>
        <dbReference type="EMBL" id="MBA2894669.1"/>
    </source>
</evidence>
<dbReference type="Pfam" id="PF20938">
    <property type="entry name" value="DUF2264_C"/>
    <property type="match status" value="1"/>
</dbReference>
<comment type="caution">
    <text evidence="3">The sequence shown here is derived from an EMBL/GenBank/DDBJ whole genome shotgun (WGS) entry which is preliminary data.</text>
</comment>
<evidence type="ECO:0000313" key="4">
    <source>
        <dbReference type="Proteomes" id="UP000530928"/>
    </source>
</evidence>
<proteinExistence type="predicted"/>
<feature type="domain" description="DUF2264" evidence="1">
    <location>
        <begin position="7"/>
        <end position="344"/>
    </location>
</feature>
<organism evidence="3 4">
    <name type="scientific">Nonomuraea soli</name>
    <dbReference type="NCBI Taxonomy" id="1032476"/>
    <lineage>
        <taxon>Bacteria</taxon>
        <taxon>Bacillati</taxon>
        <taxon>Actinomycetota</taxon>
        <taxon>Actinomycetes</taxon>
        <taxon>Streptosporangiales</taxon>
        <taxon>Streptosporangiaceae</taxon>
        <taxon>Nonomuraea</taxon>
    </lineage>
</organism>
<dbReference type="PIRSF" id="PIRSF014753">
    <property type="entry name" value="UCP014753"/>
    <property type="match status" value="1"/>
</dbReference>
<dbReference type="AlphaFoldDB" id="A0A7W0HT35"/>
<sequence>MDNPLRTRDDLQDAVRALCEPLTHSPGGARVKVGTTAAHFDPEAAELEGFARPLWGLAPLAAGGGEYADWPVYLDGLTSGSDPGHAEYWGEARDHDQRLVEMAAIGFALALAPERFWAPLRPAAQERLAAWLGQINHRTPADNNWHFFRVLVNLGLENVGAPHDPEGTEKALDRLEEFYLADGWYSDGATEQRDYYIPFAMHFYGLIYAGLRPGTPRAARFRERAEAFARDFATWFAADGAAVPYGRSLTYRFAQAAFWGALAFAGVEALPWGQVKGLLLRHLRWWRGRPIFQTDGTLSIGYGYACLNMAEAYNSPGSPYWAMKAFLPLALPEEHPFWQAEEEAMPEVPALHALPHARMVMMAGPHVTALCGGQWASWNPRHVAEKYAKFAYSSHFGFSVPTGSVGLRQAAADSMLALSDDGRHWRVREESESKIDGHVVHSRWSPMPGVEVETWLIPHAPWHLRVHRLTCDRTVHSAEGGFAADRNGAVVEAGAGSARAGVSGIVDLGGERAGEMIVVDPNTNLIVPRTGLPSLLGEHPPGEHWLACAVLADPDPAAFEAAWAQPPTAADLPPR</sequence>
<dbReference type="EMBL" id="JACDUR010000006">
    <property type="protein sequence ID" value="MBA2894669.1"/>
    <property type="molecule type" value="Genomic_DNA"/>
</dbReference>
<keyword evidence="4" id="KW-1185">Reference proteome</keyword>
<dbReference type="Proteomes" id="UP000530928">
    <property type="component" value="Unassembled WGS sequence"/>
</dbReference>
<dbReference type="Pfam" id="PF10022">
    <property type="entry name" value="DUF2264"/>
    <property type="match status" value="1"/>
</dbReference>
<dbReference type="InterPro" id="IPR016624">
    <property type="entry name" value="UCP014753"/>
</dbReference>